<dbReference type="EC" id="2.3.2.27" evidence="3"/>
<sequence length="268" mass="29803">MIIIGIILLLIAGGLFWGRMSTLKKLGDITITETSQIGTLVNTSKAVAEEIGSGSFAEYAEIKGVAKTEQPLTAQFSGRECVYFRSQVIREWEEEEIERDSETGEERRHWERRSEVMSDNVSDPDFWIEDETGKINVHPKGAKIESIQVLDDFEQQDSGKISIDGGKLSWGNFSFSIGDSFSGRNILGYRFKEWIIPIDQRMYALGEASDSGGTLSLQKPKEKKTFLISTRSEEELTQAAEKSTALFTYGSIGCAVVGLILILVGIIR</sequence>
<evidence type="ECO:0000256" key="4">
    <source>
        <dbReference type="ARBA" id="ARBA00022679"/>
    </source>
</evidence>
<keyword evidence="8" id="KW-0833">Ubl conjugation pathway</keyword>
<comment type="catalytic activity">
    <reaction evidence="1">
        <text>S-ubiquitinyl-[E2 ubiquitin-conjugating enzyme]-L-cysteine + [acceptor protein]-L-lysine = [E2 ubiquitin-conjugating enzyme]-L-cysteine + N(6)-ubiquitinyl-[acceptor protein]-L-lysine.</text>
        <dbReference type="EC" id="2.3.2.27"/>
    </reaction>
</comment>
<evidence type="ECO:0000313" key="15">
    <source>
        <dbReference type="Proteomes" id="UP001594351"/>
    </source>
</evidence>
<keyword evidence="10 12" id="KW-1133">Transmembrane helix</keyword>
<evidence type="ECO:0000256" key="9">
    <source>
        <dbReference type="ARBA" id="ARBA00022833"/>
    </source>
</evidence>
<keyword evidence="5 12" id="KW-0812">Transmembrane</keyword>
<dbReference type="InterPro" id="IPR044231">
    <property type="entry name" value="SP1/SPL1"/>
</dbReference>
<keyword evidence="6" id="KW-0479">Metal-binding</keyword>
<evidence type="ECO:0000256" key="10">
    <source>
        <dbReference type="ARBA" id="ARBA00022989"/>
    </source>
</evidence>
<dbReference type="Pfam" id="PF12483">
    <property type="entry name" value="GIDE"/>
    <property type="match status" value="1"/>
</dbReference>
<evidence type="ECO:0000256" key="12">
    <source>
        <dbReference type="SAM" id="Phobius"/>
    </source>
</evidence>
<evidence type="ECO:0000259" key="13">
    <source>
        <dbReference type="Pfam" id="PF12483"/>
    </source>
</evidence>
<comment type="subcellular location">
    <subcellularLocation>
        <location evidence="2">Membrane</location>
        <topology evidence="2">Multi-pass membrane protein</topology>
    </subcellularLocation>
</comment>
<evidence type="ECO:0000256" key="3">
    <source>
        <dbReference type="ARBA" id="ARBA00012483"/>
    </source>
</evidence>
<dbReference type="PANTHER" id="PTHR47568:SF2">
    <property type="entry name" value="E3 UBIQUITIN-PROTEIN LIGASE SP1-RELATED"/>
    <property type="match status" value="1"/>
</dbReference>
<evidence type="ECO:0000256" key="8">
    <source>
        <dbReference type="ARBA" id="ARBA00022786"/>
    </source>
</evidence>
<dbReference type="EMBL" id="JBHPBY010000049">
    <property type="protein sequence ID" value="MFC1849618.1"/>
    <property type="molecule type" value="Genomic_DNA"/>
</dbReference>
<keyword evidence="9" id="KW-0862">Zinc</keyword>
<name>A0ABV6YTW5_UNCC1</name>
<feature type="transmembrane region" description="Helical" evidence="12">
    <location>
        <begin position="246"/>
        <end position="267"/>
    </location>
</feature>
<evidence type="ECO:0000256" key="2">
    <source>
        <dbReference type="ARBA" id="ARBA00004141"/>
    </source>
</evidence>
<evidence type="ECO:0000313" key="14">
    <source>
        <dbReference type="EMBL" id="MFC1849618.1"/>
    </source>
</evidence>
<keyword evidence="15" id="KW-1185">Reference proteome</keyword>
<evidence type="ECO:0000256" key="5">
    <source>
        <dbReference type="ARBA" id="ARBA00022692"/>
    </source>
</evidence>
<accession>A0ABV6YTW5</accession>
<keyword evidence="7" id="KW-0863">Zinc-finger</keyword>
<protein>
    <recommendedName>
        <fullName evidence="3">RING-type E3 ubiquitin transferase</fullName>
        <ecNumber evidence="3">2.3.2.27</ecNumber>
    </recommendedName>
</protein>
<proteinExistence type="predicted"/>
<dbReference type="InterPro" id="IPR022170">
    <property type="entry name" value="MUL1-like"/>
</dbReference>
<evidence type="ECO:0000256" key="1">
    <source>
        <dbReference type="ARBA" id="ARBA00000900"/>
    </source>
</evidence>
<reference evidence="14 15" key="1">
    <citation type="submission" date="2024-09" db="EMBL/GenBank/DDBJ databases">
        <title>Laminarin stimulates single cell rates of sulfate reduction while oxygen inhibits transcriptomic activity in coastal marine sediment.</title>
        <authorList>
            <person name="Lindsay M."/>
            <person name="Orcutt B."/>
            <person name="Emerson D."/>
            <person name="Stepanauskas R."/>
            <person name="D'Angelo T."/>
        </authorList>
    </citation>
    <scope>NUCLEOTIDE SEQUENCE [LARGE SCALE GENOMIC DNA]</scope>
    <source>
        <strain evidence="14">SAG AM-311-K15</strain>
    </source>
</reference>
<keyword evidence="4" id="KW-0808">Transferase</keyword>
<evidence type="ECO:0000256" key="11">
    <source>
        <dbReference type="ARBA" id="ARBA00023136"/>
    </source>
</evidence>
<dbReference type="Proteomes" id="UP001594351">
    <property type="component" value="Unassembled WGS sequence"/>
</dbReference>
<evidence type="ECO:0000256" key="6">
    <source>
        <dbReference type="ARBA" id="ARBA00022723"/>
    </source>
</evidence>
<comment type="caution">
    <text evidence="14">The sequence shown here is derived from an EMBL/GenBank/DDBJ whole genome shotgun (WGS) entry which is preliminary data.</text>
</comment>
<organism evidence="14 15">
    <name type="scientific">candidate division CSSED10-310 bacterium</name>
    <dbReference type="NCBI Taxonomy" id="2855610"/>
    <lineage>
        <taxon>Bacteria</taxon>
        <taxon>Bacteria division CSSED10-310</taxon>
    </lineage>
</organism>
<dbReference type="PANTHER" id="PTHR47568">
    <property type="match status" value="1"/>
</dbReference>
<keyword evidence="11 12" id="KW-0472">Membrane</keyword>
<evidence type="ECO:0000256" key="7">
    <source>
        <dbReference type="ARBA" id="ARBA00022771"/>
    </source>
</evidence>
<feature type="domain" description="E3 Ubiquitin ligase MUL1-like" evidence="13">
    <location>
        <begin position="97"/>
        <end position="261"/>
    </location>
</feature>
<gene>
    <name evidence="14" type="ORF">ACFL27_05355</name>
</gene>